<evidence type="ECO:0000313" key="4">
    <source>
        <dbReference type="EMBL" id="AAN24012.1"/>
    </source>
</evidence>
<protein>
    <recommendedName>
        <fullName evidence="3">F5/8 type C domain-containing protein</fullName>
    </recommendedName>
</protein>
<keyword evidence="5" id="KW-1185">Reference proteome</keyword>
<dbReference type="PROSITE" id="PS50022">
    <property type="entry name" value="FA58C_3"/>
    <property type="match status" value="2"/>
</dbReference>
<dbReference type="Pfam" id="PF00754">
    <property type="entry name" value="F5_F8_type_C"/>
    <property type="match status" value="2"/>
</dbReference>
<dbReference type="InterPro" id="IPR022038">
    <property type="entry name" value="Ig-like_bact"/>
</dbReference>
<feature type="compositionally biased region" description="Polar residues" evidence="1">
    <location>
        <begin position="1524"/>
        <end position="1540"/>
    </location>
</feature>
<dbReference type="Pfam" id="PF14200">
    <property type="entry name" value="RicinB_lectin_2"/>
    <property type="match status" value="1"/>
</dbReference>
<evidence type="ECO:0000256" key="2">
    <source>
        <dbReference type="SAM" id="Phobius"/>
    </source>
</evidence>
<dbReference type="InterPro" id="IPR008979">
    <property type="entry name" value="Galactose-bd-like_sf"/>
</dbReference>
<dbReference type="PROSITE" id="PS50231">
    <property type="entry name" value="RICIN_B_LECTIN"/>
    <property type="match status" value="1"/>
</dbReference>
<dbReference type="CAZy" id="GH30">
    <property type="family name" value="Glycoside Hydrolase Family 30"/>
</dbReference>
<accession>Q8G7T8</accession>
<dbReference type="Gene3D" id="2.60.120.260">
    <property type="entry name" value="Galactose-binding domain-like"/>
    <property type="match status" value="2"/>
</dbReference>
<dbReference type="CAZy" id="CBM13">
    <property type="family name" value="Carbohydrate-Binding Module Family 13"/>
</dbReference>
<keyword evidence="2" id="KW-0812">Transmembrane</keyword>
<evidence type="ECO:0000313" key="5">
    <source>
        <dbReference type="Proteomes" id="UP000000439"/>
    </source>
</evidence>
<dbReference type="CDD" id="cd00161">
    <property type="entry name" value="beta-trefoil_Ricin-like"/>
    <property type="match status" value="1"/>
</dbReference>
<dbReference type="InterPro" id="IPR017853">
    <property type="entry name" value="GH"/>
</dbReference>
<evidence type="ECO:0000256" key="1">
    <source>
        <dbReference type="SAM" id="MobiDB-lite"/>
    </source>
</evidence>
<dbReference type="Gene3D" id="3.20.20.80">
    <property type="entry name" value="Glycosidases"/>
    <property type="match status" value="1"/>
</dbReference>
<dbReference type="HOGENOM" id="CLU_004022_0_0_11"/>
<reference evidence="4 5" key="1">
    <citation type="journal article" date="2002" name="Proc. Natl. Acad. Sci. U.S.A.">
        <title>The genome sequence of Bifidobacterium longum reflects its adaptation to the human gastrointestinal tract.</title>
        <authorList>
            <person name="Schell M.A."/>
            <person name="Karmirantzou M."/>
            <person name="Snel B."/>
            <person name="Vilanova D."/>
            <person name="Berger B."/>
            <person name="Pessi G."/>
            <person name="Zwahlen M.C."/>
            <person name="Desiere F."/>
            <person name="Bork P."/>
            <person name="Delley M."/>
            <person name="Pridmore R.D."/>
            <person name="Arigoni F."/>
        </authorList>
    </citation>
    <scope>NUCLEOTIDE SEQUENCE [LARGE SCALE GENOMIC DNA]</scope>
    <source>
        <strain evidence="5">NCC 2705</strain>
    </source>
</reference>
<dbReference type="InterPro" id="IPR035992">
    <property type="entry name" value="Ricin_B-like_lectins"/>
</dbReference>
<sequence length="1572" mass="166824">MLGDDFVLKFGHIRMFAQTFWLRRKKSRRRPYIRQRGQRSEAKADFPGMRRIAGTLRRPMKVLGRSLAAMVAAATLVGGGAFAVAGTAYAADNDAITVTPNPWYANSFDGWGTSLAWFANATGSLGEESAITTNLGDDASKAKAVEYGKQLREQFYQSIFGDEGLDLNMARYNVGGGNASDVAYGYPFMRQGAAVPGTWKDDATGSGTYGNGVTTKQADKDKLAAAFDPTDDNQYDFSKSAAQDWWIERGATGDNPDITDVEAFANSAPWFLTNSGYATGGRNSGSNNLANPEKFAQYMAKNVEHLESLGANVDTVEPFNESETSYWGTPGDMASKYTDESDDNTKLINNYWDKYYSDKDKSVTPYSNALKKPQEGMHVSNAQQQQTITALAEALKDNDDTIIAATDATNSADFVKSYNQYPQAIKDLIGQYNVHAYSDSNQMQSRDIAQADGKKLSMSEVDGSWQSGSYNPYGFDNALGMMSKISSNVTRLQSKDFTFWQVVEDLYNMQMGSNVNPAGENTNWGTVLIDFDCTVAGMDGKLYSERRVNNNGGTTEGLAPCTVIANAKYNGVKAITHFIHAGDKVIANNDEDNNMTATSADGKTQTVVHRNSGTSDQTFVIDLSKYGEIADNASGELYLTTETSAEDKNAGVDSATPEVFAKTSNVKQAEGSVVIDKAAKTATVTVPARSIASIQLTGVTGYAKDAAVETGDTYQLVGKQSGKAVADTTSGDSALSLANVASDAENAKKQIWTFTQIEQPADSERPDLKAYVITNAEGKVLVSKDGTNALSDETVEAAKSDPAAKWILNTSDGSTYQLLNAATKTNLDVDNSGTAVGTKVGLWQSPSGTSPSANQTWTLRNVTPTGQKTVNVQTAVNEKAALPTEVTLYYTWGEGKATVADWDTSKVDVAKEGTYEATATAADVYGNEFNVTATVYVGAFTVSDPVSATVLAGTSASNAKAALEAEPVYLHVKASPAFEGDAAKVTWNFDGLDAKLAEAKAGDNIAVAGTYQLDDTTTIALKGTIYVTAATPENVADTASNLTVTNQQTEYSKGDQWKKLTDDDTSAEAWVTWNAKNDYSASPTATVNFGEEREVTGLTITYGDKAPASAKAEYTTDGTTWTQFGSEVKPKAGQTVTFTPEDGSLKATQVRIVNTQNGDFMNATEIEAFVVPVVGGVKNIAAASGTNFSVNFQEGASASKAIDGDTTSKGWSTWASTASTVDPVATFTFDEAQTITEVKTFFYYDGRASWPKSQTLEYQDEAGEWHGVGTKDGWKTQAGDAGSGSDGITAADTPTVDFVLDTPVKAKAIRLTNTLQDTKVYINVAEIQVFAQDNKVITPQPASDATLGDLRLDGETIKGFAADKTDYTVDLPFGAEANPVLQAFATDNAAAVKVTGDAVENGKLGGKAAITVTSADESETKTYTVTFNAFTLASLKVIGPTKTEYAIGDKLDTAGLKVTAVYQSGDKTKEVPVALDDPQLAIGSFDSTTAGKKAITVSYRGVTATFNVTVKANAVAPGPEEQKPGSTNKPGATGNGNKNTVANTGSNVAAIAGAVALLAAAAGALFMLRKRA</sequence>
<proteinExistence type="predicted"/>
<dbReference type="EMBL" id="AE014295">
    <property type="protein sequence ID" value="AAN24012.1"/>
    <property type="molecule type" value="Genomic_DNA"/>
</dbReference>
<dbReference type="InterPro" id="IPR011081">
    <property type="entry name" value="Big_4"/>
</dbReference>
<dbReference type="Gene3D" id="2.80.10.50">
    <property type="match status" value="1"/>
</dbReference>
<dbReference type="InterPro" id="IPR000772">
    <property type="entry name" value="Ricin_B_lectin"/>
</dbReference>
<dbReference type="InterPro" id="IPR000421">
    <property type="entry name" value="FA58C"/>
</dbReference>
<keyword evidence="2" id="KW-0472">Membrane</keyword>
<dbReference type="InterPro" id="IPR039743">
    <property type="entry name" value="6GAL/EXGAL"/>
</dbReference>
<dbReference type="PANTHER" id="PTHR42767">
    <property type="entry name" value="ENDO-BETA-1,6-GALACTANASE"/>
    <property type="match status" value="1"/>
</dbReference>
<feature type="region of interest" description="Disordered" evidence="1">
    <location>
        <begin position="1515"/>
        <end position="1540"/>
    </location>
</feature>
<name>Q8G7T8_BIFLO</name>
<dbReference type="Pfam" id="PF07523">
    <property type="entry name" value="Big_3"/>
    <property type="match status" value="1"/>
</dbReference>
<dbReference type="Gene3D" id="2.60.40.3630">
    <property type="match status" value="1"/>
</dbReference>
<dbReference type="PANTHER" id="PTHR42767:SF1">
    <property type="entry name" value="ENDO-BETA-1,6-GALACTANASE-LIKE DOMAIN-CONTAINING PROTEIN"/>
    <property type="match status" value="1"/>
</dbReference>
<dbReference type="GO" id="GO:0004553">
    <property type="term" value="F:hydrolase activity, hydrolyzing O-glycosyl compounds"/>
    <property type="evidence" value="ECO:0007669"/>
    <property type="project" value="InterPro"/>
</dbReference>
<evidence type="ECO:0000259" key="3">
    <source>
        <dbReference type="PROSITE" id="PS50022"/>
    </source>
</evidence>
<keyword evidence="2" id="KW-1133">Transmembrane helix</keyword>
<dbReference type="Pfam" id="PF07532">
    <property type="entry name" value="Big_4"/>
    <property type="match status" value="1"/>
</dbReference>
<feature type="domain" description="F5/8 type C" evidence="3">
    <location>
        <begin position="1175"/>
        <end position="1332"/>
    </location>
</feature>
<dbReference type="EnsemblBacteria" id="AAN24012">
    <property type="protein sequence ID" value="AAN24012"/>
    <property type="gene ID" value="BL0157"/>
</dbReference>
<dbReference type="SUPFAM" id="SSF51445">
    <property type="entry name" value="(Trans)glycosidases"/>
    <property type="match status" value="1"/>
</dbReference>
<dbReference type="KEGG" id="blo:BL0157"/>
<organism evidence="4 5">
    <name type="scientific">Bifidobacterium longum (strain NCC 2705)</name>
    <dbReference type="NCBI Taxonomy" id="206672"/>
    <lineage>
        <taxon>Bacteria</taxon>
        <taxon>Bacillati</taxon>
        <taxon>Actinomycetota</taxon>
        <taxon>Actinomycetes</taxon>
        <taxon>Bifidobacteriales</taxon>
        <taxon>Bifidobacteriaceae</taxon>
        <taxon>Bifidobacterium</taxon>
    </lineage>
</organism>
<dbReference type="STRING" id="206672.BL0157"/>
<dbReference type="OrthoDB" id="9806701at2"/>
<gene>
    <name evidence="4" type="ordered locus">BL0157</name>
</gene>
<dbReference type="PATRIC" id="fig|206672.9.peg.1457"/>
<feature type="domain" description="F5/8 type C" evidence="3">
    <location>
        <begin position="1024"/>
        <end position="1171"/>
    </location>
</feature>
<dbReference type="SUPFAM" id="SSF49785">
    <property type="entry name" value="Galactose-binding domain-like"/>
    <property type="match status" value="2"/>
</dbReference>
<dbReference type="SUPFAM" id="SSF50370">
    <property type="entry name" value="Ricin B-like lectins"/>
    <property type="match status" value="1"/>
</dbReference>
<feature type="transmembrane region" description="Helical" evidence="2">
    <location>
        <begin position="1548"/>
        <end position="1568"/>
    </location>
</feature>
<dbReference type="Proteomes" id="UP000000439">
    <property type="component" value="Chromosome"/>
</dbReference>